<dbReference type="InterPro" id="IPR057598">
    <property type="entry name" value="Fn3_PTPRU"/>
</dbReference>
<feature type="domain" description="Fibronectin type-III" evidence="13">
    <location>
        <begin position="86"/>
        <end position="177"/>
    </location>
</feature>
<dbReference type="InterPro" id="IPR050713">
    <property type="entry name" value="RTP_Phos/Ushers"/>
</dbReference>
<keyword evidence="2 10" id="KW-0812">Transmembrane</keyword>
<dbReference type="PRINTS" id="PR00700">
    <property type="entry name" value="PRTYPHPHTASE"/>
</dbReference>
<dbReference type="SMART" id="SM00060">
    <property type="entry name" value="FN3"/>
    <property type="match status" value="8"/>
</dbReference>
<dbReference type="Gene3D" id="3.90.190.10">
    <property type="entry name" value="Protein tyrosine phosphatase superfamily"/>
    <property type="match status" value="4"/>
</dbReference>
<feature type="domain" description="Tyrosine-protein phosphatase" evidence="11">
    <location>
        <begin position="951"/>
        <end position="1379"/>
    </location>
</feature>
<name>A0ABQ9ELS8_TEGGR</name>
<evidence type="ECO:0000259" key="13">
    <source>
        <dbReference type="PROSITE" id="PS50853"/>
    </source>
</evidence>
<accession>A0ABQ9ELS8</accession>
<evidence type="ECO:0000256" key="3">
    <source>
        <dbReference type="ARBA" id="ARBA00022729"/>
    </source>
</evidence>
<dbReference type="PANTHER" id="PTHR46957:SF3">
    <property type="entry name" value="CYTOKINE RECEPTOR"/>
    <property type="match status" value="1"/>
</dbReference>
<evidence type="ECO:0000256" key="10">
    <source>
        <dbReference type="SAM" id="Phobius"/>
    </source>
</evidence>
<dbReference type="PROSITE" id="PS50055">
    <property type="entry name" value="TYR_PHOSPHATASE_PTP"/>
    <property type="match status" value="1"/>
</dbReference>
<dbReference type="InterPro" id="IPR000387">
    <property type="entry name" value="Tyr_Pase_dom"/>
</dbReference>
<dbReference type="CDD" id="cd00063">
    <property type="entry name" value="FN3"/>
    <property type="match status" value="7"/>
</dbReference>
<evidence type="ECO:0000256" key="5">
    <source>
        <dbReference type="ARBA" id="ARBA00022912"/>
    </source>
</evidence>
<dbReference type="PANTHER" id="PTHR46957">
    <property type="entry name" value="CYTOKINE RECEPTOR"/>
    <property type="match status" value="1"/>
</dbReference>
<keyword evidence="8" id="KW-0325">Glycoprotein</keyword>
<dbReference type="InterPro" id="IPR000242">
    <property type="entry name" value="PTP_cat"/>
</dbReference>
<evidence type="ECO:0000256" key="1">
    <source>
        <dbReference type="ARBA" id="ARBA00004479"/>
    </source>
</evidence>
<reference evidence="14 15" key="1">
    <citation type="submission" date="2022-12" db="EMBL/GenBank/DDBJ databases">
        <title>Chromosome-level genome of Tegillarca granosa.</title>
        <authorList>
            <person name="Kim J."/>
        </authorList>
    </citation>
    <scope>NUCLEOTIDE SEQUENCE [LARGE SCALE GENOMIC DNA]</scope>
    <source>
        <strain evidence="14">Teg-2019</strain>
        <tissue evidence="14">Adductor muscle</tissue>
    </source>
</reference>
<dbReference type="SUPFAM" id="SSF49265">
    <property type="entry name" value="Fibronectin type III"/>
    <property type="match status" value="4"/>
</dbReference>
<dbReference type="SUPFAM" id="SSF52799">
    <property type="entry name" value="(Phosphotyrosine protein) phosphatases II"/>
    <property type="match status" value="2"/>
</dbReference>
<evidence type="ECO:0000259" key="11">
    <source>
        <dbReference type="PROSITE" id="PS50055"/>
    </source>
</evidence>
<evidence type="ECO:0000313" key="15">
    <source>
        <dbReference type="Proteomes" id="UP001217089"/>
    </source>
</evidence>
<comment type="subcellular location">
    <subcellularLocation>
        <location evidence="1">Membrane</location>
        <topology evidence="1">Single-pass type I membrane protein</topology>
    </subcellularLocation>
</comment>
<dbReference type="Gene3D" id="2.60.40.10">
    <property type="entry name" value="Immunoglobulins"/>
    <property type="match status" value="7"/>
</dbReference>
<gene>
    <name evidence="14" type="ORF">KUTeg_016731</name>
</gene>
<comment type="caution">
    <text evidence="14">The sequence shown here is derived from an EMBL/GenBank/DDBJ whole genome shotgun (WGS) entry which is preliminary data.</text>
</comment>
<dbReference type="PROSITE" id="PS00383">
    <property type="entry name" value="TYR_PHOSPHATASE_1"/>
    <property type="match status" value="2"/>
</dbReference>
<evidence type="ECO:0000256" key="6">
    <source>
        <dbReference type="ARBA" id="ARBA00022989"/>
    </source>
</evidence>
<keyword evidence="4" id="KW-0378">Hydrolase</keyword>
<dbReference type="InterPro" id="IPR003961">
    <property type="entry name" value="FN3_dom"/>
</dbReference>
<dbReference type="Pfam" id="PF00041">
    <property type="entry name" value="fn3"/>
    <property type="match status" value="7"/>
</dbReference>
<proteinExistence type="predicted"/>
<feature type="domain" description="Fibronectin type-III" evidence="13">
    <location>
        <begin position="1"/>
        <end position="82"/>
    </location>
</feature>
<feature type="domain" description="Tyrosine specific protein phosphatases" evidence="12">
    <location>
        <begin position="1297"/>
        <end position="1370"/>
    </location>
</feature>
<dbReference type="Proteomes" id="UP001217089">
    <property type="component" value="Unassembled WGS sequence"/>
</dbReference>
<keyword evidence="5" id="KW-0904">Protein phosphatase</keyword>
<evidence type="ECO:0000256" key="2">
    <source>
        <dbReference type="ARBA" id="ARBA00022692"/>
    </source>
</evidence>
<dbReference type="SMART" id="SM00194">
    <property type="entry name" value="PTPc"/>
    <property type="match status" value="2"/>
</dbReference>
<dbReference type="PROSITE" id="PS50056">
    <property type="entry name" value="TYR_PHOSPHATASE_2"/>
    <property type="match status" value="2"/>
</dbReference>
<keyword evidence="15" id="KW-1185">Reference proteome</keyword>
<feature type="region of interest" description="Disordered" evidence="9">
    <location>
        <begin position="888"/>
        <end position="907"/>
    </location>
</feature>
<dbReference type="InterPro" id="IPR013783">
    <property type="entry name" value="Ig-like_fold"/>
</dbReference>
<keyword evidence="3" id="KW-0732">Signal</keyword>
<keyword evidence="6 10" id="KW-1133">Transmembrane helix</keyword>
<dbReference type="Pfam" id="PF23144">
    <property type="entry name" value="Fn3_PTPRU"/>
    <property type="match status" value="1"/>
</dbReference>
<dbReference type="Pfam" id="PF00102">
    <property type="entry name" value="Y_phosphatase"/>
    <property type="match status" value="4"/>
</dbReference>
<dbReference type="EMBL" id="JARBDR010000813">
    <property type="protein sequence ID" value="KAJ8306186.1"/>
    <property type="molecule type" value="Genomic_DNA"/>
</dbReference>
<dbReference type="InterPro" id="IPR016130">
    <property type="entry name" value="Tyr_Pase_AS"/>
</dbReference>
<feature type="domain" description="Fibronectin type-III" evidence="13">
    <location>
        <begin position="486"/>
        <end position="579"/>
    </location>
</feature>
<dbReference type="InterPro" id="IPR029021">
    <property type="entry name" value="Prot-tyrosine_phosphatase-like"/>
</dbReference>
<evidence type="ECO:0000256" key="7">
    <source>
        <dbReference type="ARBA" id="ARBA00023136"/>
    </source>
</evidence>
<dbReference type="PROSITE" id="PS50853">
    <property type="entry name" value="FN3"/>
    <property type="match status" value="7"/>
</dbReference>
<evidence type="ECO:0000313" key="14">
    <source>
        <dbReference type="EMBL" id="KAJ8306186.1"/>
    </source>
</evidence>
<evidence type="ECO:0000256" key="4">
    <source>
        <dbReference type="ARBA" id="ARBA00022801"/>
    </source>
</evidence>
<organism evidence="14 15">
    <name type="scientific">Tegillarca granosa</name>
    <name type="common">Malaysian cockle</name>
    <name type="synonym">Anadara granosa</name>
    <dbReference type="NCBI Taxonomy" id="220873"/>
    <lineage>
        <taxon>Eukaryota</taxon>
        <taxon>Metazoa</taxon>
        <taxon>Spiralia</taxon>
        <taxon>Lophotrochozoa</taxon>
        <taxon>Mollusca</taxon>
        <taxon>Bivalvia</taxon>
        <taxon>Autobranchia</taxon>
        <taxon>Pteriomorphia</taxon>
        <taxon>Arcoida</taxon>
        <taxon>Arcoidea</taxon>
        <taxon>Arcidae</taxon>
        <taxon>Tegillarca</taxon>
    </lineage>
</organism>
<sequence length="1388" mass="157466">MSVEWDPPEKPNGIIQGYKIFYTSTLNLPIMLWNTHDENSNARVATISNLEPNKTYTICILAYSSKGEGPVSDSIQVMMRQGVPMQPRNLHAVPVSPNEINTQWQKPIGDSKIMSYIVYFNDSHRRQNAQVTINPPTTRYRIVDLTPNTVYHIQVSAVSAQGEGAKTPTIQVRTPQFVPSESPQAVSGRPLNSKSIIVTWKEPPPDTQNGEIQGYKIFYVKNQDDLTEDDATETTVDSAARELTLGELEIWTEYKIWVLAFTRVGDGPKSSPIIVSTAEDVPGEPKKVKVEAINSTSVFVEWRPPEARKQNGIIRGYFVYYVAVDENDVKLKNEQERSFDTTDGNRNEAVITGLEPDTRYHIQVAGYTRKGDGARSRIRVVSTTGAVPSPPRNLIVELYHEDPPQAKLTWQKPAEIHGSLENYKVIYGVKGEKYMSHVLPASKQFFLSEVLVKGSTYEFRVLARNPIGYGERAVMILKTPDGMPPAPENVQVERTTLTTIQVTWDEPRIPVAGYRIYYNLYDVENIALWDQIDIGPYTVAEITGLESHTSYGVKVQAKSADGRLGNLSKTVVVDFIPFPEKDDVVTQFRVVERTSREITLAWDPPRKPNVYNYRLEYSGQKAFRDQGIMQTIRVKRKEEIIPGSETSFQVVNLGPKTRYQFNISAVFKDGSLGSQSSRTIQTRIEPPLRVEKPLLTRISGGTLTLQLRKASEENGGLSYYLLIVVPLGNTPIRRPEEYMEADIHLETMPSIYPGTRPYVAAKFDAARLPEYFDLGDENEYGGYSNRPLDPDAQYRVFLRAVTVDNKLYRSSEFSNVLSIDGVSIQVKPHQQDITSYTPPRLPKGSVNPEESPETNIMVIMIVAPVCAGLALVFIGCVLLVWYMRRKSSRKEKTPEPTPGKVYVDVPPHPSDPVELRRQHYQTPGMISHPPIPIHMLQEHIDNLKNNDNLRFSQEYESIEPGQQFTWDNSNFEMNKPKNRYANVIAYDHSRVILQPVDGIPGSDYINANYMDGYRKQNAYIATQYGYPEKREVRQFQFTAWPDHGVPDHATPLLMFMRRVKSSNPPDAGPMVVHCSAGVGRTGAFIVIDAMLERIKHEKTVDIYGHVTCLRAQRNYMVQTEDQYIFIHDALLEAVTCGNTEIPARNLSVHIQKLMQPDPGETVTGMELEFKRLANMKASPNRFVSANLPVNKFKNRLVNILPYESTRVSLQPIRGVDGSDYINASYIDEKCHQYWPSERSARYQYFVVDPMAEYNMPQYILREFKVTDARDGQSRTIRQFQFTDWPEQGVPKSGEGFIDFIGQVHKTKEQFGQEGPITVHCSAGVGRTGVFITLSIVLERMRYEGVVDMFQTVKMLRTQRPAMVQTEDQYQFCYRAALEYLGSFDHYAT</sequence>
<dbReference type="PRINTS" id="PR00014">
    <property type="entry name" value="FNTYPEIII"/>
</dbReference>
<dbReference type="InterPro" id="IPR003595">
    <property type="entry name" value="Tyr_Pase_cat"/>
</dbReference>
<evidence type="ECO:0008006" key="16">
    <source>
        <dbReference type="Google" id="ProtNLM"/>
    </source>
</evidence>
<feature type="transmembrane region" description="Helical" evidence="10">
    <location>
        <begin position="856"/>
        <end position="882"/>
    </location>
</feature>
<evidence type="ECO:0000256" key="9">
    <source>
        <dbReference type="SAM" id="MobiDB-lite"/>
    </source>
</evidence>
<evidence type="ECO:0000259" key="12">
    <source>
        <dbReference type="PROSITE" id="PS50056"/>
    </source>
</evidence>
<feature type="domain" description="Fibronectin type-III" evidence="13">
    <location>
        <begin position="390"/>
        <end position="482"/>
    </location>
</feature>
<feature type="domain" description="Fibronectin type-III" evidence="13">
    <location>
        <begin position="284"/>
        <end position="386"/>
    </location>
</feature>
<feature type="domain" description="Fibronectin type-III" evidence="13">
    <location>
        <begin position="584"/>
        <end position="687"/>
    </location>
</feature>
<protein>
    <recommendedName>
        <fullName evidence="16">Protein-tyrosine-phosphatase</fullName>
    </recommendedName>
</protein>
<dbReference type="SMART" id="SM00404">
    <property type="entry name" value="PTPc_motif"/>
    <property type="match status" value="2"/>
</dbReference>
<dbReference type="InterPro" id="IPR036116">
    <property type="entry name" value="FN3_sf"/>
</dbReference>
<feature type="domain" description="Tyrosine specific protein phosphatases" evidence="12">
    <location>
        <begin position="1053"/>
        <end position="1124"/>
    </location>
</feature>
<evidence type="ECO:0000256" key="8">
    <source>
        <dbReference type="ARBA" id="ARBA00023180"/>
    </source>
</evidence>
<feature type="domain" description="Fibronectin type-III" evidence="13">
    <location>
        <begin position="182"/>
        <end position="280"/>
    </location>
</feature>
<keyword evidence="7 10" id="KW-0472">Membrane</keyword>